<evidence type="ECO:0000313" key="2">
    <source>
        <dbReference type="Proteomes" id="UP001595420"/>
    </source>
</evidence>
<comment type="caution">
    <text evidence="1">The sequence shown here is derived from an EMBL/GenBank/DDBJ whole genome shotgun (WGS) entry which is preliminary data.</text>
</comment>
<gene>
    <name evidence="1" type="ORF">ACFOD3_15990</name>
</gene>
<dbReference type="EMBL" id="JBHRSB010000004">
    <property type="protein sequence ID" value="MFC3001408.1"/>
    <property type="molecule type" value="Genomic_DNA"/>
</dbReference>
<organism evidence="1 2">
    <name type="scientific">Falsiroseomonas tokyonensis</name>
    <dbReference type="NCBI Taxonomy" id="430521"/>
    <lineage>
        <taxon>Bacteria</taxon>
        <taxon>Pseudomonadati</taxon>
        <taxon>Pseudomonadota</taxon>
        <taxon>Alphaproteobacteria</taxon>
        <taxon>Acetobacterales</taxon>
        <taxon>Roseomonadaceae</taxon>
        <taxon>Falsiroseomonas</taxon>
    </lineage>
</organism>
<accession>A0ABV7BXX7</accession>
<protein>
    <recommendedName>
        <fullName evidence="3">DUF4279 domain-containing protein</fullName>
    </recommendedName>
</protein>
<dbReference type="RefSeq" id="WP_216837469.1">
    <property type="nucleotide sequence ID" value="NZ_JAFNJS010000004.1"/>
</dbReference>
<dbReference type="Proteomes" id="UP001595420">
    <property type="component" value="Unassembled WGS sequence"/>
</dbReference>
<keyword evidence="2" id="KW-1185">Reference proteome</keyword>
<name>A0ABV7BXX7_9PROT</name>
<proteinExistence type="predicted"/>
<evidence type="ECO:0000313" key="1">
    <source>
        <dbReference type="EMBL" id="MFC3001408.1"/>
    </source>
</evidence>
<evidence type="ECO:0008006" key="3">
    <source>
        <dbReference type="Google" id="ProtNLM"/>
    </source>
</evidence>
<reference evidence="2" key="1">
    <citation type="journal article" date="2019" name="Int. J. Syst. Evol. Microbiol.">
        <title>The Global Catalogue of Microorganisms (GCM) 10K type strain sequencing project: providing services to taxonomists for standard genome sequencing and annotation.</title>
        <authorList>
            <consortium name="The Broad Institute Genomics Platform"/>
            <consortium name="The Broad Institute Genome Sequencing Center for Infectious Disease"/>
            <person name="Wu L."/>
            <person name="Ma J."/>
        </authorList>
    </citation>
    <scope>NUCLEOTIDE SEQUENCE [LARGE SCALE GENOMIC DNA]</scope>
    <source>
        <strain evidence="2">CGMCC 1.16855</strain>
    </source>
</reference>
<sequence length="138" mass="15146">MPKEVRYILFSPEEVLDMLVEAMTLADSGWPAATGPVRLDMATAPSGEVIARLVPQKQRRGQRAAWSFTAGDMLAVILQACRRNRLPLPLRGHKRLELMGASLCLTISMGETIGGPEVMLHEVRYIDPGLAPLLARRG</sequence>